<dbReference type="InterPro" id="IPR044053">
    <property type="entry name" value="AsaB-like"/>
</dbReference>
<name>A0AAN7BS54_9PEZI</name>
<keyword evidence="3" id="KW-1185">Reference proteome</keyword>
<dbReference type="Proteomes" id="UP001301958">
    <property type="component" value="Unassembled WGS sequence"/>
</dbReference>
<sequence length="288" mass="32410">MATAAVDSPLASTTGFLCMWNGTKDNSPAYVDYDTGQTNVNEPKKINIIAHNIRTLDTKPTVKENGYELATHSTSLSPEQLLIGMKPEGRKTIEEVYYPECKAIIHKLTGAPIVEPYIFRVRQNGANPRDFGSKNVTNAGMKKASLPIAHVDRDRLTLRDGIMEHFGYTLGTELMTKYKRFAQINVWRGINGTIQSWPLALIDHSKVPNWDCDSHMAVVEPKNDPRVLIRGPKAQDSVLKHENGYVYYYASDMKRDEVFVFFSGDSDVSKNAPTCCSIEVRAWLFFEN</sequence>
<protein>
    <submittedName>
        <fullName evidence="2">Uncharacterized protein</fullName>
    </submittedName>
</protein>
<evidence type="ECO:0000256" key="1">
    <source>
        <dbReference type="ARBA" id="ARBA00023604"/>
    </source>
</evidence>
<comment type="caution">
    <text evidence="2">The sequence shown here is derived from an EMBL/GenBank/DDBJ whole genome shotgun (WGS) entry which is preliminary data.</text>
</comment>
<evidence type="ECO:0000313" key="2">
    <source>
        <dbReference type="EMBL" id="KAK4228696.1"/>
    </source>
</evidence>
<dbReference type="GO" id="GO:0016491">
    <property type="term" value="F:oxidoreductase activity"/>
    <property type="evidence" value="ECO:0007669"/>
    <property type="project" value="InterPro"/>
</dbReference>
<dbReference type="NCBIfam" id="NF041278">
    <property type="entry name" value="CmcJ_NvfI_EfuI"/>
    <property type="match status" value="1"/>
</dbReference>
<organism evidence="2 3">
    <name type="scientific">Podospora fimiseda</name>
    <dbReference type="NCBI Taxonomy" id="252190"/>
    <lineage>
        <taxon>Eukaryota</taxon>
        <taxon>Fungi</taxon>
        <taxon>Dikarya</taxon>
        <taxon>Ascomycota</taxon>
        <taxon>Pezizomycotina</taxon>
        <taxon>Sordariomycetes</taxon>
        <taxon>Sordariomycetidae</taxon>
        <taxon>Sordariales</taxon>
        <taxon>Podosporaceae</taxon>
        <taxon>Podospora</taxon>
    </lineage>
</organism>
<dbReference type="EMBL" id="MU865316">
    <property type="protein sequence ID" value="KAK4228696.1"/>
    <property type="molecule type" value="Genomic_DNA"/>
</dbReference>
<reference evidence="2" key="2">
    <citation type="submission" date="2023-05" db="EMBL/GenBank/DDBJ databases">
        <authorList>
            <consortium name="Lawrence Berkeley National Laboratory"/>
            <person name="Steindorff A."/>
            <person name="Hensen N."/>
            <person name="Bonometti L."/>
            <person name="Westerberg I."/>
            <person name="Brannstrom I.O."/>
            <person name="Guillou S."/>
            <person name="Cros-Aarteil S."/>
            <person name="Calhoun S."/>
            <person name="Haridas S."/>
            <person name="Kuo A."/>
            <person name="Mondo S."/>
            <person name="Pangilinan J."/>
            <person name="Riley R."/>
            <person name="Labutti K."/>
            <person name="Andreopoulos B."/>
            <person name="Lipzen A."/>
            <person name="Chen C."/>
            <person name="Yanf M."/>
            <person name="Daum C."/>
            <person name="Ng V."/>
            <person name="Clum A."/>
            <person name="Ohm R."/>
            <person name="Martin F."/>
            <person name="Silar P."/>
            <person name="Natvig D."/>
            <person name="Lalanne C."/>
            <person name="Gautier V."/>
            <person name="Ament-Velasquez S.L."/>
            <person name="Kruys A."/>
            <person name="Hutchinson M.I."/>
            <person name="Powell A.J."/>
            <person name="Barry K."/>
            <person name="Miller A.N."/>
            <person name="Grigoriev I.V."/>
            <person name="Debuchy R."/>
            <person name="Gladieux P."/>
            <person name="Thoren M.H."/>
            <person name="Johannesson H."/>
        </authorList>
    </citation>
    <scope>NUCLEOTIDE SEQUENCE</scope>
    <source>
        <strain evidence="2">CBS 990.96</strain>
    </source>
</reference>
<reference evidence="2" key="1">
    <citation type="journal article" date="2023" name="Mol. Phylogenet. Evol.">
        <title>Genome-scale phylogeny and comparative genomics of the fungal order Sordariales.</title>
        <authorList>
            <person name="Hensen N."/>
            <person name="Bonometti L."/>
            <person name="Westerberg I."/>
            <person name="Brannstrom I.O."/>
            <person name="Guillou S."/>
            <person name="Cros-Aarteil S."/>
            <person name="Calhoun S."/>
            <person name="Haridas S."/>
            <person name="Kuo A."/>
            <person name="Mondo S."/>
            <person name="Pangilinan J."/>
            <person name="Riley R."/>
            <person name="LaButti K."/>
            <person name="Andreopoulos B."/>
            <person name="Lipzen A."/>
            <person name="Chen C."/>
            <person name="Yan M."/>
            <person name="Daum C."/>
            <person name="Ng V."/>
            <person name="Clum A."/>
            <person name="Steindorff A."/>
            <person name="Ohm R.A."/>
            <person name="Martin F."/>
            <person name="Silar P."/>
            <person name="Natvig D.O."/>
            <person name="Lalanne C."/>
            <person name="Gautier V."/>
            <person name="Ament-Velasquez S.L."/>
            <person name="Kruys A."/>
            <person name="Hutchinson M.I."/>
            <person name="Powell A.J."/>
            <person name="Barry K."/>
            <person name="Miller A.N."/>
            <person name="Grigoriev I.V."/>
            <person name="Debuchy R."/>
            <person name="Gladieux P."/>
            <person name="Hiltunen Thoren M."/>
            <person name="Johannesson H."/>
        </authorList>
    </citation>
    <scope>NUCLEOTIDE SEQUENCE</scope>
    <source>
        <strain evidence="2">CBS 990.96</strain>
    </source>
</reference>
<comment type="similarity">
    <text evidence="1">Belongs to the asaB hydroxylase/desaturase family.</text>
</comment>
<dbReference type="PANTHER" id="PTHR34598:SF3">
    <property type="entry name" value="OXIDOREDUCTASE AN1597"/>
    <property type="match status" value="1"/>
</dbReference>
<dbReference type="PANTHER" id="PTHR34598">
    <property type="entry name" value="BLL6449 PROTEIN"/>
    <property type="match status" value="1"/>
</dbReference>
<gene>
    <name evidence="2" type="ORF">QBC38DRAFT_535656</name>
</gene>
<accession>A0AAN7BS54</accession>
<evidence type="ECO:0000313" key="3">
    <source>
        <dbReference type="Proteomes" id="UP001301958"/>
    </source>
</evidence>
<dbReference type="AlphaFoldDB" id="A0AAN7BS54"/>
<proteinExistence type="inferred from homology"/>